<dbReference type="SUPFAM" id="SSF53474">
    <property type="entry name" value="alpha/beta-Hydrolases"/>
    <property type="match status" value="1"/>
</dbReference>
<feature type="domain" description="DUF676" evidence="3">
    <location>
        <begin position="178"/>
        <end position="369"/>
    </location>
</feature>
<dbReference type="PANTHER" id="PTHR12482:SF62">
    <property type="entry name" value="LIPASE ROG1-RELATED"/>
    <property type="match status" value="1"/>
</dbReference>
<dbReference type="InterPro" id="IPR007751">
    <property type="entry name" value="DUF676_lipase-like"/>
</dbReference>
<dbReference type="FunCoup" id="A0A1E5RNL8">
    <property type="interactions" value="33"/>
</dbReference>
<evidence type="ECO:0000256" key="2">
    <source>
        <dbReference type="ARBA" id="ARBA00022963"/>
    </source>
</evidence>
<dbReference type="InParanoid" id="A0A1E5RNL8"/>
<dbReference type="PIRSF" id="PIRSF005412">
    <property type="entry name" value="UCP005412_abhydr"/>
    <property type="match status" value="1"/>
</dbReference>
<accession>A0A1E5RNL8</accession>
<reference evidence="5" key="1">
    <citation type="journal article" date="2016" name="Genome Announc.">
        <title>Genome sequences of three species of Hanseniaspora isolated from spontaneous wine fermentations.</title>
        <authorList>
            <person name="Sternes P.R."/>
            <person name="Lee D."/>
            <person name="Kutyna D.R."/>
            <person name="Borneman A.R."/>
        </authorList>
    </citation>
    <scope>NUCLEOTIDE SEQUENCE [LARGE SCALE GENOMIC DNA]</scope>
    <source>
        <strain evidence="5">AWRI3579</strain>
    </source>
</reference>
<sequence>MLIQGFKTQSSLTIGNIDRYVVKYKLHDGNINHISEYLNASSVLKIKIHNLVHISLRAAGLVTGPYTLYCEVRPQNYHHHQRVFATATQPKFESNVQPQQTFHADLQLNDFSKEELTWTIDVISQVLLTCTATITYELSIEFENGAGMSSDRLYVTKMNTEDIWELPFSQLQNNALGKKDHLVILTHGLLSNLTTDMLYLKEEIEKSDPCCIVTGYSGNVCKTEKGIKYLGIKLANFIVSKTAQVQSHIKKISFIGHSLGGLVQTFAIAYIGLKFPLFFQKLQLENFITLASPLTGVLTDNPKYVQLLLAAGMLGKSGVDLGLASMDGYANECLLSLLPCAHTRNLLRRFKRRTVYANAINDGVVPLYSSCLLYLDYEDVMNSLEEYNNPEVSVQELKGEQQEFLQKNLVKPFSKAVSLWAPQATTTSEPRSIPKLSLLDTASHVLLQPVPPLAFIVNPSARPNIILHDRLYTAADIETIKTQESFQALLTKSKKSKKNLNYMLEVISGGSDDARHKEEVIASRWHKDLTWRKVVLGLEPDAHNNINVRRRFSNGYGWQVIDHLTTEHFIHPYTETATSNNFESTDDVSDFNWLLEPEKQGFFDAGATGLISSMSNLLDQWTGTTEEYDSTPTSHDGKKQKQNVYDQTLTHEDLDLLGV</sequence>
<dbReference type="InterPro" id="IPR016445">
    <property type="entry name" value="Rog1_fam"/>
</dbReference>
<comment type="similarity">
    <text evidence="1">Belongs to the putative lipase ROG1 family.</text>
</comment>
<evidence type="ECO:0000313" key="5">
    <source>
        <dbReference type="Proteomes" id="UP000095728"/>
    </source>
</evidence>
<evidence type="ECO:0000256" key="1">
    <source>
        <dbReference type="ARBA" id="ARBA00007920"/>
    </source>
</evidence>
<dbReference type="Gene3D" id="3.40.50.1820">
    <property type="entry name" value="alpha/beta hydrolase"/>
    <property type="match status" value="1"/>
</dbReference>
<dbReference type="Proteomes" id="UP000095728">
    <property type="component" value="Unassembled WGS sequence"/>
</dbReference>
<dbReference type="Pfam" id="PF05057">
    <property type="entry name" value="DUF676"/>
    <property type="match status" value="1"/>
</dbReference>
<dbReference type="OrthoDB" id="5368485at2759"/>
<gene>
    <name evidence="4" type="ORF">AWRI3579_g906</name>
</gene>
<name>A0A1E5RNL8_9ASCO</name>
<evidence type="ECO:0000313" key="4">
    <source>
        <dbReference type="EMBL" id="OEJ88471.1"/>
    </source>
</evidence>
<dbReference type="InterPro" id="IPR029058">
    <property type="entry name" value="AB_hydrolase_fold"/>
</dbReference>
<dbReference type="GO" id="GO:0047372">
    <property type="term" value="F:monoacylglycerol lipase activity"/>
    <property type="evidence" value="ECO:0007669"/>
    <property type="project" value="TreeGrafter"/>
</dbReference>
<keyword evidence="2" id="KW-0442">Lipid degradation</keyword>
<proteinExistence type="inferred from homology"/>
<dbReference type="AlphaFoldDB" id="A0A1E5RNL8"/>
<protein>
    <submittedName>
        <fullName evidence="4">Putative lipase ROG1</fullName>
    </submittedName>
</protein>
<dbReference type="PANTHER" id="PTHR12482">
    <property type="entry name" value="LIPASE ROG1-RELATED-RELATED"/>
    <property type="match status" value="1"/>
</dbReference>
<dbReference type="EMBL" id="LPNM01000005">
    <property type="protein sequence ID" value="OEJ88471.1"/>
    <property type="molecule type" value="Genomic_DNA"/>
</dbReference>
<evidence type="ECO:0000259" key="3">
    <source>
        <dbReference type="Pfam" id="PF05057"/>
    </source>
</evidence>
<comment type="caution">
    <text evidence="4">The sequence shown here is derived from an EMBL/GenBank/DDBJ whole genome shotgun (WGS) entry which is preliminary data.</text>
</comment>
<keyword evidence="5" id="KW-1185">Reference proteome</keyword>
<organism evidence="4 5">
    <name type="scientific">Hanseniaspora osmophila</name>
    <dbReference type="NCBI Taxonomy" id="56408"/>
    <lineage>
        <taxon>Eukaryota</taxon>
        <taxon>Fungi</taxon>
        <taxon>Dikarya</taxon>
        <taxon>Ascomycota</taxon>
        <taxon>Saccharomycotina</taxon>
        <taxon>Saccharomycetes</taxon>
        <taxon>Saccharomycodales</taxon>
        <taxon>Saccharomycodaceae</taxon>
        <taxon>Hanseniaspora</taxon>
    </lineage>
</organism>
<dbReference type="STRING" id="56408.A0A1E5RNL8"/>
<dbReference type="GO" id="GO:0016042">
    <property type="term" value="P:lipid catabolic process"/>
    <property type="evidence" value="ECO:0007669"/>
    <property type="project" value="UniProtKB-KW"/>
</dbReference>
<keyword evidence="2" id="KW-0443">Lipid metabolism</keyword>
<dbReference type="InterPro" id="IPR044294">
    <property type="entry name" value="Lipase-like"/>
</dbReference>